<dbReference type="Gene3D" id="3.40.190.10">
    <property type="entry name" value="Periplasmic binding protein-like II"/>
    <property type="match status" value="2"/>
</dbReference>
<dbReference type="InterPro" id="IPR006059">
    <property type="entry name" value="SBP"/>
</dbReference>
<dbReference type="PANTHER" id="PTHR43649">
    <property type="entry name" value="ARABINOSE-BINDING PROTEIN-RELATED"/>
    <property type="match status" value="1"/>
</dbReference>
<keyword evidence="2" id="KW-1185">Reference proteome</keyword>
<sequence>MGPKARESEPFGDGSTTLSVITRSVTNFDPTTNLFSKYLEEKTGVKIEYGTVPRGDEGAPKVNAILAGGDLPDALMLGPEWMGGFTKSELYVYGQQGLFMALDELIDRLAPELQEVFALNPEFRKAWTAPDGAMYAFPSVNQCYHCMSSDYRTWVHTPSMKEAGFSEQPATLEEFEQMLAAMKEANPDIRPMTGWKDNLPLQLLGAAHLNMGTNQLRRDGDTIVYTPTDPAMRDVFRVAARLVRDGLLDRNAFTQTSEQLIRLGMNEAGSQVGVCQGVSQGNFADVDYTDPDARYREFEPLRPFAGPQGDPVIAWDDPPGAGSVGLVIPADSADPETLVRWADFQLGLLSTLSMRLGPQDEFWTWGEDGDLGIDDRPALYKKVLQEEEMQNVVWEEHGVFNLALDVRHGEAVDEMTSFEPMLYRAGKLYEEFAAPPESQFYSPFFDQDQAAQVGELRTNIDSAYVRGATSMCLGELDPDSDADWESYLTSLSNAGADQYLEVLTEADANQV</sequence>
<dbReference type="AlphaFoldDB" id="C7MC35"/>
<evidence type="ECO:0000313" key="2">
    <source>
        <dbReference type="Proteomes" id="UP000001919"/>
    </source>
</evidence>
<dbReference type="PATRIC" id="fig|446465.5.peg.1300"/>
<keyword evidence="1" id="KW-0813">Transport</keyword>
<keyword evidence="1" id="KW-0762">Sugar transport</keyword>
<dbReference type="STRING" id="446465.Bfae_12990"/>
<organism evidence="1 2">
    <name type="scientific">Brachybacterium faecium (strain ATCC 43885 / DSM 4810 / JCM 11609 / LMG 19847 / NBRC 14762 / NCIMB 9860 / 6-10)</name>
    <dbReference type="NCBI Taxonomy" id="446465"/>
    <lineage>
        <taxon>Bacteria</taxon>
        <taxon>Bacillati</taxon>
        <taxon>Actinomycetota</taxon>
        <taxon>Actinomycetes</taxon>
        <taxon>Micrococcales</taxon>
        <taxon>Dermabacteraceae</taxon>
        <taxon>Brachybacterium</taxon>
    </lineage>
</organism>
<gene>
    <name evidence="1" type="ordered locus">Bfae_12990</name>
</gene>
<dbReference type="EMBL" id="CP001643">
    <property type="protein sequence ID" value="ACU85142.1"/>
    <property type="molecule type" value="Genomic_DNA"/>
</dbReference>
<dbReference type="Pfam" id="PF01547">
    <property type="entry name" value="SBP_bac_1"/>
    <property type="match status" value="1"/>
</dbReference>
<reference evidence="1 2" key="1">
    <citation type="journal article" date="2009" name="Stand. Genomic Sci.">
        <title>Complete genome sequence of Brachybacterium faecium type strain (Schefferle 6-10).</title>
        <authorList>
            <person name="Lapidus A."/>
            <person name="Pukall R."/>
            <person name="Labuttii K."/>
            <person name="Copeland A."/>
            <person name="Del Rio T.G."/>
            <person name="Nolan M."/>
            <person name="Chen F."/>
            <person name="Lucas S."/>
            <person name="Tice H."/>
            <person name="Cheng J.F."/>
            <person name="Bruce D."/>
            <person name="Goodwin L."/>
            <person name="Pitluck S."/>
            <person name="Rohde M."/>
            <person name="Goker M."/>
            <person name="Pati A."/>
            <person name="Ivanova N."/>
            <person name="Mavrommatis K."/>
            <person name="Chen A."/>
            <person name="Palaniappan K."/>
            <person name="D'haeseleer P."/>
            <person name="Chain P."/>
            <person name="Bristow J."/>
            <person name="Eisen J.A."/>
            <person name="Markowitz V."/>
            <person name="Hugenholtz P."/>
            <person name="Kyrpides N.C."/>
            <person name="Klenk H.P."/>
        </authorList>
    </citation>
    <scope>NUCLEOTIDE SEQUENCE [LARGE SCALE GENOMIC DNA]</scope>
    <source>
        <strain evidence="2">ATCC 43885 / DSM 4810 / JCM 11609 / LMG 19847 / NBRC 14762 / NCIMB 9860 / 6-10</strain>
    </source>
</reference>
<protein>
    <submittedName>
        <fullName evidence="1">ABC-type sugar transport system, periplasmic component</fullName>
    </submittedName>
</protein>
<dbReference type="Proteomes" id="UP000001919">
    <property type="component" value="Chromosome"/>
</dbReference>
<dbReference type="OrthoDB" id="3225049at2"/>
<dbReference type="eggNOG" id="COG1653">
    <property type="taxonomic scope" value="Bacteria"/>
</dbReference>
<dbReference type="KEGG" id="bfa:Bfae_12990"/>
<evidence type="ECO:0000313" key="1">
    <source>
        <dbReference type="EMBL" id="ACU85142.1"/>
    </source>
</evidence>
<dbReference type="HOGENOM" id="CLU_021021_2_0_11"/>
<dbReference type="InterPro" id="IPR050490">
    <property type="entry name" value="Bact_solute-bd_prot1"/>
</dbReference>
<dbReference type="SUPFAM" id="SSF53850">
    <property type="entry name" value="Periplasmic binding protein-like II"/>
    <property type="match status" value="1"/>
</dbReference>
<name>C7MC35_BRAFD</name>
<proteinExistence type="predicted"/>
<accession>C7MC35</accession>